<accession>A0A319A6T9</accession>
<proteinExistence type="predicted"/>
<evidence type="ECO:0000313" key="1">
    <source>
        <dbReference type="EMBL" id="PYH43032.1"/>
    </source>
</evidence>
<dbReference type="OrthoDB" id="4395072at2759"/>
<protein>
    <submittedName>
        <fullName evidence="1">Uncharacterized protein</fullName>
    </submittedName>
</protein>
<dbReference type="Proteomes" id="UP000248349">
    <property type="component" value="Unassembled WGS sequence"/>
</dbReference>
<evidence type="ECO:0000313" key="2">
    <source>
        <dbReference type="Proteomes" id="UP000248349"/>
    </source>
</evidence>
<gene>
    <name evidence="1" type="ORF">BP01DRAFT_404012</name>
</gene>
<reference evidence="1 2" key="1">
    <citation type="submission" date="2016-12" db="EMBL/GenBank/DDBJ databases">
        <title>The genomes of Aspergillus section Nigri reveals drivers in fungal speciation.</title>
        <authorList>
            <consortium name="DOE Joint Genome Institute"/>
            <person name="Vesth T.C."/>
            <person name="Nybo J."/>
            <person name="Theobald S."/>
            <person name="Brandl J."/>
            <person name="Frisvad J.C."/>
            <person name="Nielsen K.F."/>
            <person name="Lyhne E.K."/>
            <person name="Kogle M.E."/>
            <person name="Kuo A."/>
            <person name="Riley R."/>
            <person name="Clum A."/>
            <person name="Nolan M."/>
            <person name="Lipzen A."/>
            <person name="Salamov A."/>
            <person name="Henrissat B."/>
            <person name="Wiebenga A."/>
            <person name="De Vries R.P."/>
            <person name="Grigoriev I.V."/>
            <person name="Mortensen U.H."/>
            <person name="Andersen M.R."/>
            <person name="Baker S.E."/>
        </authorList>
    </citation>
    <scope>NUCLEOTIDE SEQUENCE [LARGE SCALE GENOMIC DNA]</scope>
    <source>
        <strain evidence="1 2">JOP 1030-1</strain>
    </source>
</reference>
<keyword evidence="2" id="KW-1185">Reference proteome</keyword>
<organism evidence="1 2">
    <name type="scientific">Aspergillus saccharolyticus JOP 1030-1</name>
    <dbReference type="NCBI Taxonomy" id="1450539"/>
    <lineage>
        <taxon>Eukaryota</taxon>
        <taxon>Fungi</taxon>
        <taxon>Dikarya</taxon>
        <taxon>Ascomycota</taxon>
        <taxon>Pezizomycotina</taxon>
        <taxon>Eurotiomycetes</taxon>
        <taxon>Eurotiomycetidae</taxon>
        <taxon>Eurotiales</taxon>
        <taxon>Aspergillaceae</taxon>
        <taxon>Aspergillus</taxon>
        <taxon>Aspergillus subgen. Circumdati</taxon>
    </lineage>
</organism>
<dbReference type="RefSeq" id="XP_025429014.1">
    <property type="nucleotide sequence ID" value="XM_025578705.1"/>
</dbReference>
<sequence length="260" mass="28916">MASSISGTRFYVGERGDPRREGTIGGIVEVHGIFYGLTVLRPFLLNPDQADLFTEQRSPVTDESSTQGLFAPISSLIEADAAHARLIGSKTCVLFATDVYDYQTEELIGAIPELTGLYAVDSRYWHRSGNWVLVRLENQGPFSDEDAIRLHSVSRTCFPGGRLRVALHHRRLTVQRCKLKVVSVPPVGRLYALSLVGNPEDGGAWVVDTDGMTVFAVVFGCYRGKTYARPALKLFNELSDKFRAKPAMIKMRSPCEDEWM</sequence>
<dbReference type="AlphaFoldDB" id="A0A319A6T9"/>
<dbReference type="EMBL" id="KZ821247">
    <property type="protein sequence ID" value="PYH43032.1"/>
    <property type="molecule type" value="Genomic_DNA"/>
</dbReference>
<name>A0A319A6T9_9EURO</name>
<dbReference type="GeneID" id="37079934"/>